<dbReference type="Proteomes" id="UP000236655">
    <property type="component" value="Chromosome"/>
</dbReference>
<accession>A0A2I7N9C1</accession>
<dbReference type="HAMAP" id="MF_02087">
    <property type="entry name" value="PLP_homeostasis"/>
    <property type="match status" value="1"/>
</dbReference>
<dbReference type="InterPro" id="IPR011078">
    <property type="entry name" value="PyrdxlP_homeostasis"/>
</dbReference>
<evidence type="ECO:0000256" key="4">
    <source>
        <dbReference type="RuleBase" id="RU004514"/>
    </source>
</evidence>
<dbReference type="PANTHER" id="PTHR10146:SF14">
    <property type="entry name" value="PYRIDOXAL PHOSPHATE HOMEOSTASIS PROTEIN"/>
    <property type="match status" value="1"/>
</dbReference>
<reference evidence="7" key="1">
    <citation type="submission" date="2017-11" db="EMBL/GenBank/DDBJ databases">
        <authorList>
            <person name="Chan K.G."/>
            <person name="Lee L.S."/>
        </authorList>
    </citation>
    <scope>NUCLEOTIDE SEQUENCE [LARGE SCALE GENOMIC DNA]</scope>
    <source>
        <strain evidence="7">DSM 100970</strain>
    </source>
</reference>
<dbReference type="GO" id="GO:0030170">
    <property type="term" value="F:pyridoxal phosphate binding"/>
    <property type="evidence" value="ECO:0007669"/>
    <property type="project" value="UniProtKB-UniRule"/>
</dbReference>
<keyword evidence="1 2" id="KW-0663">Pyridoxal phosphate</keyword>
<feature type="domain" description="Alanine racemase N-terminal" evidence="5">
    <location>
        <begin position="14"/>
        <end position="220"/>
    </location>
</feature>
<evidence type="ECO:0000313" key="7">
    <source>
        <dbReference type="Proteomes" id="UP000236655"/>
    </source>
</evidence>
<dbReference type="SUPFAM" id="SSF51419">
    <property type="entry name" value="PLP-binding barrel"/>
    <property type="match status" value="1"/>
</dbReference>
<dbReference type="InterPro" id="IPR029066">
    <property type="entry name" value="PLP-binding_barrel"/>
</dbReference>
<evidence type="ECO:0000256" key="3">
    <source>
        <dbReference type="PIRSR" id="PIRSR004848-1"/>
    </source>
</evidence>
<evidence type="ECO:0000256" key="1">
    <source>
        <dbReference type="ARBA" id="ARBA00022898"/>
    </source>
</evidence>
<comment type="similarity">
    <text evidence="2 4">Belongs to the pyridoxal phosphate-binding protein YggS/PROSC family.</text>
</comment>
<dbReference type="OrthoDB" id="9804072at2"/>
<dbReference type="PIRSF" id="PIRSF004848">
    <property type="entry name" value="YBL036c_PLPDEIII"/>
    <property type="match status" value="1"/>
</dbReference>
<comment type="cofactor">
    <cofactor evidence="3">
        <name>pyridoxal 5'-phosphate</name>
        <dbReference type="ChEBI" id="CHEBI:597326"/>
    </cofactor>
</comment>
<protein>
    <recommendedName>
        <fullName evidence="2">Pyridoxal phosphate homeostasis protein</fullName>
        <shortName evidence="2">PLP homeostasis protein</shortName>
    </recommendedName>
</protein>
<keyword evidence="7" id="KW-1185">Reference proteome</keyword>
<dbReference type="FunFam" id="3.20.20.10:FF:000018">
    <property type="entry name" value="Pyridoxal phosphate homeostasis protein"/>
    <property type="match status" value="1"/>
</dbReference>
<sequence>MKNINDDLIALKQEINSTIRPIKLIAVSKTHSEAAILEAINAGQQDFGENYAQEMSSKAINLENHSISWHFIGTIQSNKTKLIAKHASWVHTLTTPQHAKRLNDQRAEDSPPLNILIEVNISNEESKGGLKSYAEIYELAKVVTDLPRLKLKGLMGMPSNTKDEQLLKQQFNLLSQYLYQLNQNGFELEHLSMGMSNDYKIAIECGSTMIRIGSKIFGERNYDK</sequence>
<feature type="modified residue" description="N6-(pyridoxal phosphate)lysine" evidence="2 3">
    <location>
        <position position="29"/>
    </location>
</feature>
<evidence type="ECO:0000313" key="6">
    <source>
        <dbReference type="EMBL" id="AUR53049.1"/>
    </source>
</evidence>
<dbReference type="KEGG" id="nba:CUN60_12360"/>
<dbReference type="Pfam" id="PF01168">
    <property type="entry name" value="Ala_racemase_N"/>
    <property type="match status" value="1"/>
</dbReference>
<comment type="function">
    <text evidence="2">Pyridoxal 5'-phosphate (PLP)-binding protein, which is involved in PLP homeostasis.</text>
</comment>
<dbReference type="PROSITE" id="PS01211">
    <property type="entry name" value="UPF0001"/>
    <property type="match status" value="1"/>
</dbReference>
<dbReference type="Gene3D" id="3.20.20.10">
    <property type="entry name" value="Alanine racemase"/>
    <property type="match status" value="1"/>
</dbReference>
<dbReference type="AlphaFoldDB" id="A0A2I7N9C1"/>
<dbReference type="PANTHER" id="PTHR10146">
    <property type="entry name" value="PROLINE SYNTHETASE CO-TRANSCRIBED BACTERIAL HOMOLOG PROTEIN"/>
    <property type="match status" value="1"/>
</dbReference>
<dbReference type="EMBL" id="CP024847">
    <property type="protein sequence ID" value="AUR53049.1"/>
    <property type="molecule type" value="Genomic_DNA"/>
</dbReference>
<evidence type="ECO:0000256" key="2">
    <source>
        <dbReference type="HAMAP-Rule" id="MF_02087"/>
    </source>
</evidence>
<organism evidence="6 7">
    <name type="scientific">Aquella oligotrophica</name>
    <dbReference type="NCBI Taxonomy" id="2067065"/>
    <lineage>
        <taxon>Bacteria</taxon>
        <taxon>Pseudomonadati</taxon>
        <taxon>Pseudomonadota</taxon>
        <taxon>Betaproteobacteria</taxon>
        <taxon>Neisseriales</taxon>
        <taxon>Neisseriaceae</taxon>
        <taxon>Aquella</taxon>
    </lineage>
</organism>
<proteinExistence type="inferred from homology"/>
<dbReference type="NCBIfam" id="TIGR00044">
    <property type="entry name" value="YggS family pyridoxal phosphate-dependent enzyme"/>
    <property type="match status" value="1"/>
</dbReference>
<gene>
    <name evidence="6" type="ORF">CUN60_12360</name>
</gene>
<dbReference type="InterPro" id="IPR001608">
    <property type="entry name" value="Ala_racemase_N"/>
</dbReference>
<evidence type="ECO:0000259" key="5">
    <source>
        <dbReference type="Pfam" id="PF01168"/>
    </source>
</evidence>
<name>A0A2I7N9C1_9NEIS</name>